<proteinExistence type="predicted"/>
<dbReference type="Proteomes" id="UP001529510">
    <property type="component" value="Unassembled WGS sequence"/>
</dbReference>
<dbReference type="EMBL" id="JAMKFB020000001">
    <property type="protein sequence ID" value="KAL0202210.1"/>
    <property type="molecule type" value="Genomic_DNA"/>
</dbReference>
<evidence type="ECO:0000313" key="2">
    <source>
        <dbReference type="EMBL" id="KAL0202210.1"/>
    </source>
</evidence>
<accession>A0ABD0RVR0</accession>
<keyword evidence="3" id="KW-1185">Reference proteome</keyword>
<dbReference type="Pfam" id="PF06060">
    <property type="entry name" value="Mesothelin"/>
    <property type="match status" value="1"/>
</dbReference>
<evidence type="ECO:0000313" key="3">
    <source>
        <dbReference type="Proteomes" id="UP001529510"/>
    </source>
</evidence>
<name>A0ABD0RVR0_CIRMR</name>
<dbReference type="AlphaFoldDB" id="A0ABD0RVR0"/>
<feature type="non-terminal residue" evidence="2">
    <location>
        <position position="1"/>
    </location>
</feature>
<comment type="caution">
    <text evidence="2">The sequence shown here is derived from an EMBL/GenBank/DDBJ whole genome shotgun (WGS) entry which is preliminary data.</text>
</comment>
<dbReference type="InterPro" id="IPR010335">
    <property type="entry name" value="Mesothelin"/>
</dbReference>
<protein>
    <submittedName>
        <fullName evidence="2">Uncharacterized protein</fullName>
    </submittedName>
</protein>
<feature type="region of interest" description="Disordered" evidence="1">
    <location>
        <begin position="48"/>
        <end position="90"/>
    </location>
</feature>
<organism evidence="2 3">
    <name type="scientific">Cirrhinus mrigala</name>
    <name type="common">Mrigala</name>
    <dbReference type="NCBI Taxonomy" id="683832"/>
    <lineage>
        <taxon>Eukaryota</taxon>
        <taxon>Metazoa</taxon>
        <taxon>Chordata</taxon>
        <taxon>Craniata</taxon>
        <taxon>Vertebrata</taxon>
        <taxon>Euteleostomi</taxon>
        <taxon>Actinopterygii</taxon>
        <taxon>Neopterygii</taxon>
        <taxon>Teleostei</taxon>
        <taxon>Ostariophysi</taxon>
        <taxon>Cypriniformes</taxon>
        <taxon>Cyprinidae</taxon>
        <taxon>Labeoninae</taxon>
        <taxon>Labeonini</taxon>
        <taxon>Cirrhinus</taxon>
    </lineage>
</organism>
<feature type="non-terminal residue" evidence="2">
    <location>
        <position position="90"/>
    </location>
</feature>
<sequence>GMSVSDVRALMGSAVGDLKVFENDSVVQAWIASQPQSQLDTLNVGLHGGRADPSTSAPVTVQNNSTVNGTGSVTQSTAPGQSSAATVTAQ</sequence>
<gene>
    <name evidence="2" type="ORF">M9458_000228</name>
</gene>
<feature type="compositionally biased region" description="Polar residues" evidence="1">
    <location>
        <begin position="53"/>
        <end position="90"/>
    </location>
</feature>
<reference evidence="2 3" key="1">
    <citation type="submission" date="2024-05" db="EMBL/GenBank/DDBJ databases">
        <title>Genome sequencing and assembly of Indian major carp, Cirrhinus mrigala (Hamilton, 1822).</title>
        <authorList>
            <person name="Mohindra V."/>
            <person name="Chowdhury L.M."/>
            <person name="Lal K."/>
            <person name="Jena J.K."/>
        </authorList>
    </citation>
    <scope>NUCLEOTIDE SEQUENCE [LARGE SCALE GENOMIC DNA]</scope>
    <source>
        <strain evidence="2">CM1030</strain>
        <tissue evidence="2">Blood</tissue>
    </source>
</reference>
<evidence type="ECO:0000256" key="1">
    <source>
        <dbReference type="SAM" id="MobiDB-lite"/>
    </source>
</evidence>